<evidence type="ECO:0000256" key="2">
    <source>
        <dbReference type="SAM" id="Phobius"/>
    </source>
</evidence>
<feature type="transmembrane region" description="Helical" evidence="2">
    <location>
        <begin position="229"/>
        <end position="245"/>
    </location>
</feature>
<comment type="similarity">
    <text evidence="1">Belongs to the multi antimicrobial extrusion (MATE) (TC 2.A.66.1) family.</text>
</comment>
<feature type="transmembrane region" description="Helical" evidence="2">
    <location>
        <begin position="409"/>
        <end position="435"/>
    </location>
</feature>
<feature type="transmembrane region" description="Helical" evidence="2">
    <location>
        <begin position="455"/>
        <end position="476"/>
    </location>
</feature>
<dbReference type="Proteomes" id="UP000794436">
    <property type="component" value="Unassembled WGS sequence"/>
</dbReference>
<evidence type="ECO:0000313" key="4">
    <source>
        <dbReference type="Proteomes" id="UP000794436"/>
    </source>
</evidence>
<dbReference type="PANTHER" id="PTHR11206">
    <property type="entry name" value="MULTIDRUG RESISTANCE PROTEIN"/>
    <property type="match status" value="1"/>
</dbReference>
<dbReference type="OrthoDB" id="2126698at2759"/>
<sequence length="563" mass="61290">MEVPRIIHDELLHGLEEPREEALKHAVEALEHGAHVLESPVTKTAELASKAPSESTPLLMAGTHIVAVDDDLDLRVLAIKLSEEERVVIEEDAKTPAKTIVKEELVHLLTMSPPLMLALLMEQIPDTISNMMAGRTDAIRSTEILAAFSLAGLFQALVVTPFVYGVASAMDTVCSQAYGGKRYREMWMFVQAGSIMFAACLPFIALIMADGKPILVALGQDSVISTTTQDINLITLIALPFQAIFTIQKSALQAQNIVSPFAISALAAWAISLPTGYILGFYTPLGYTGVVISTIVLSVLKAVFLFPVVWRNPIFREHWPGWRLREAFQLLPKIMHLGVSSVLMVTFQMIGFTVISLLAGLLPNPAITMSANSIFGSALSLTLMPLLGVCVAGAIRMGNALGSGQAHRAAVMAHVTVVSCVVVSTLITVSIILGAERFAHLFTTNVEAVTESLKLLYRLTPIIFMLGFVFGLQSIFRACGKQWLCAQLNFVFMFLLAVPLGIFFAMDLNEGVIGLWYGFGIGMLALIGSSSVWFARMRWEDMAQAARRTTQLHVEEPRAAEAF</sequence>
<keyword evidence="2" id="KW-0812">Transmembrane</keyword>
<name>A0A8K1CJ65_PYTOL</name>
<evidence type="ECO:0000313" key="3">
    <source>
        <dbReference type="EMBL" id="TMW63680.1"/>
    </source>
</evidence>
<dbReference type="GO" id="GO:0042910">
    <property type="term" value="F:xenobiotic transmembrane transporter activity"/>
    <property type="evidence" value="ECO:0007669"/>
    <property type="project" value="InterPro"/>
</dbReference>
<dbReference type="Pfam" id="PF01554">
    <property type="entry name" value="MatE"/>
    <property type="match status" value="2"/>
</dbReference>
<gene>
    <name evidence="3" type="ORF">Poli38472_002621</name>
</gene>
<feature type="transmembrane region" description="Helical" evidence="2">
    <location>
        <begin position="374"/>
        <end position="397"/>
    </location>
</feature>
<feature type="transmembrane region" description="Helical" evidence="2">
    <location>
        <begin position="257"/>
        <end position="279"/>
    </location>
</feature>
<feature type="transmembrane region" description="Helical" evidence="2">
    <location>
        <begin position="144"/>
        <end position="167"/>
    </location>
</feature>
<feature type="transmembrane region" description="Helical" evidence="2">
    <location>
        <begin position="512"/>
        <end position="535"/>
    </location>
</feature>
<dbReference type="GO" id="GO:0015297">
    <property type="term" value="F:antiporter activity"/>
    <property type="evidence" value="ECO:0007669"/>
    <property type="project" value="InterPro"/>
</dbReference>
<organism evidence="3 4">
    <name type="scientific">Pythium oligandrum</name>
    <name type="common">Mycoparasitic fungus</name>
    <dbReference type="NCBI Taxonomy" id="41045"/>
    <lineage>
        <taxon>Eukaryota</taxon>
        <taxon>Sar</taxon>
        <taxon>Stramenopiles</taxon>
        <taxon>Oomycota</taxon>
        <taxon>Peronosporomycetes</taxon>
        <taxon>Pythiales</taxon>
        <taxon>Pythiaceae</taxon>
        <taxon>Pythium</taxon>
    </lineage>
</organism>
<dbReference type="AlphaFoldDB" id="A0A8K1CJ65"/>
<dbReference type="InterPro" id="IPR002528">
    <property type="entry name" value="MATE_fam"/>
</dbReference>
<evidence type="ECO:0000256" key="1">
    <source>
        <dbReference type="ARBA" id="ARBA00010199"/>
    </source>
</evidence>
<accession>A0A8K1CJ65</accession>
<protein>
    <submittedName>
        <fullName evidence="3">Uncharacterized protein</fullName>
    </submittedName>
</protein>
<keyword evidence="2" id="KW-1133">Transmembrane helix</keyword>
<dbReference type="EMBL" id="SPLM01000072">
    <property type="protein sequence ID" value="TMW63680.1"/>
    <property type="molecule type" value="Genomic_DNA"/>
</dbReference>
<keyword evidence="4" id="KW-1185">Reference proteome</keyword>
<feature type="transmembrane region" description="Helical" evidence="2">
    <location>
        <begin position="330"/>
        <end position="362"/>
    </location>
</feature>
<reference evidence="3" key="1">
    <citation type="submission" date="2019-03" db="EMBL/GenBank/DDBJ databases">
        <title>Long read genome sequence of the mycoparasitic Pythium oligandrum ATCC 38472 isolated from sugarbeet rhizosphere.</title>
        <authorList>
            <person name="Gaulin E."/>
        </authorList>
    </citation>
    <scope>NUCLEOTIDE SEQUENCE</scope>
    <source>
        <strain evidence="3">ATCC 38472_TT</strain>
    </source>
</reference>
<feature type="transmembrane region" description="Helical" evidence="2">
    <location>
        <begin position="105"/>
        <end position="124"/>
    </location>
</feature>
<feature type="transmembrane region" description="Helical" evidence="2">
    <location>
        <begin position="188"/>
        <end position="209"/>
    </location>
</feature>
<keyword evidence="2" id="KW-0472">Membrane</keyword>
<comment type="caution">
    <text evidence="3">The sequence shown here is derived from an EMBL/GenBank/DDBJ whole genome shotgun (WGS) entry which is preliminary data.</text>
</comment>
<proteinExistence type="inferred from homology"/>
<feature type="transmembrane region" description="Helical" evidence="2">
    <location>
        <begin position="488"/>
        <end position="506"/>
    </location>
</feature>
<dbReference type="GO" id="GO:0016020">
    <property type="term" value="C:membrane"/>
    <property type="evidence" value="ECO:0007669"/>
    <property type="project" value="InterPro"/>
</dbReference>
<feature type="transmembrane region" description="Helical" evidence="2">
    <location>
        <begin position="285"/>
        <end position="310"/>
    </location>
</feature>